<evidence type="ECO:0000313" key="4">
    <source>
        <dbReference type="Proteomes" id="UP000480570"/>
    </source>
</evidence>
<dbReference type="InterPro" id="IPR056573">
    <property type="entry name" value="Lectin_L-type_dom"/>
</dbReference>
<dbReference type="AlphaFoldDB" id="A0A7C9NAV3"/>
<evidence type="ECO:0000256" key="1">
    <source>
        <dbReference type="ARBA" id="ARBA00022729"/>
    </source>
</evidence>
<dbReference type="InterPro" id="IPR022263">
    <property type="entry name" value="KxYKxGKxW"/>
</dbReference>
<dbReference type="Gene3D" id="3.10.20.320">
    <property type="entry name" value="Putative peptidoglycan bound protein (lpxtg motif)"/>
    <property type="match status" value="1"/>
</dbReference>
<dbReference type="Proteomes" id="UP000480570">
    <property type="component" value="Unassembled WGS sequence"/>
</dbReference>
<reference evidence="3 4" key="1">
    <citation type="journal article" date="2019" name="Appl. Environ. Microbiol.">
        <title>Genetic determinants of hydroxycinnamic acid metabolism in heterofermentative lactobacilli.</title>
        <authorList>
            <person name="Gaur G."/>
            <person name="Oh J.H."/>
            <person name="Filannino P."/>
            <person name="Gobbetti M."/>
            <person name="van Pijkeren J.P."/>
            <person name="Ganzle M.G."/>
        </authorList>
    </citation>
    <scope>NUCLEOTIDE SEQUENCE [LARGE SCALE GENOMIC DNA]</scope>
    <source>
        <strain evidence="3 4">FUA3583</strain>
    </source>
</reference>
<dbReference type="SUPFAM" id="SSF49899">
    <property type="entry name" value="Concanavalin A-like lectins/glucanases"/>
    <property type="match status" value="1"/>
</dbReference>
<evidence type="ECO:0000256" key="2">
    <source>
        <dbReference type="SAM" id="MobiDB-lite"/>
    </source>
</evidence>
<dbReference type="CDD" id="cd01951">
    <property type="entry name" value="lectin_L-type"/>
    <property type="match status" value="1"/>
</dbReference>
<feature type="region of interest" description="Disordered" evidence="2">
    <location>
        <begin position="52"/>
        <end position="83"/>
    </location>
</feature>
<feature type="compositionally biased region" description="Low complexity" evidence="2">
    <location>
        <begin position="56"/>
        <end position="83"/>
    </location>
</feature>
<dbReference type="Pfam" id="PF18483">
    <property type="entry name" value="Lectin_L-type_dom"/>
    <property type="match status" value="1"/>
</dbReference>
<dbReference type="InterPro" id="IPR013320">
    <property type="entry name" value="ConA-like_dom_sf"/>
</dbReference>
<sequence length="964" mass="99717">MKDSELGRFSTTRKEHYKMYKAGKRWLFAGIALFFFGTGMIGTDRIISADQTGAQSQTTETSITTSSSLGNDGAAQNTTNSSAVSSVVRSSSMTSAASESTAAQAANSAQLTVSQPTDAKNPDLTSASSQSSVNSSSEKNPDSSALTSRAYLAQQDNDQVPTSAPAEKQAAVTGNVINPATLVSRAPQADAVLSVATSPSVVDSLQQSTTSLVASSQSAATPASEASIVTAQSRAKTTVTRETPLSLDINTNVPTSIVQQAVLPTGSTLTMVNGMTVISLPDATTTAQLIELKKSLALVNQPVMITQKDASVNLPTLSNNMEIGTANGNVTGTNASTQFTGNGTSVQFNNNGTVGLTEDKNDEVGHANLNNTVDFTKSFTLKGSVQIGNKTGPQGGADGVSLVFVPSPENPTQTYNGQPGGGLGVAGLKDAMAFVFDTYYWNGGDPNQVYIGWRTTDQSGQLNSYSYTAQSNTTWRPMNNALIDGNYHNFTMTYTIQSNGDGLLTMTVPDNGGNGITFTKVIPKAKQTNYTLSFAASTGGSKNAQGAGINSLTYTKGVSKVTLNVKTPSGQSAPITVTANIGDTIHVYPDKKSAQAAIDTGMDPSTVVVWDNSLGYGLKSAVAYTVTNDAAQTTPEIDTGNVVTTTIHYIDATGKQIKDDRTISGVDGTAIDLSAVEPASEVKGTDGLNYLLTKSPNLKETFGTNTSLTYTFTADPTPTVTAAESQVNSYQAMTSGALSSAKSALVAASYAASVSPNDKNVINQYSATQSYYTAILGQGSAATSAQSVLDSVNGKVAQVITTANSANSLATNLEQTYLKELADASAANVAAQSANSLYQWEKNNFKNDSNLVYYSNMAQSDQNKAASANTAASSATQQYNSALAVASTAIANASSVANSAAAAAQTLTNATSITAAQTTSTASQAKSTAATDLNCRIQCCVYSSECRPFGSVGGIICRNDCDSG</sequence>
<proteinExistence type="predicted"/>
<dbReference type="Gene3D" id="2.60.120.200">
    <property type="match status" value="1"/>
</dbReference>
<evidence type="ECO:0000313" key="3">
    <source>
        <dbReference type="EMBL" id="MYV05530.1"/>
    </source>
</evidence>
<keyword evidence="1" id="KW-0732">Signal</keyword>
<comment type="caution">
    <text evidence="3">The sequence shown here is derived from an EMBL/GenBank/DDBJ whole genome shotgun (WGS) entry which is preliminary data.</text>
</comment>
<feature type="compositionally biased region" description="Low complexity" evidence="2">
    <location>
        <begin position="126"/>
        <end position="144"/>
    </location>
</feature>
<evidence type="ECO:0008006" key="5">
    <source>
        <dbReference type="Google" id="ProtNLM"/>
    </source>
</evidence>
<gene>
    <name evidence="3" type="ORF">GB992_06680</name>
</gene>
<dbReference type="EMBL" id="WEZT01000011">
    <property type="protein sequence ID" value="MYV05530.1"/>
    <property type="molecule type" value="Genomic_DNA"/>
</dbReference>
<organism evidence="3 4">
    <name type="scientific">Furfurilactobacillus rossiae</name>
    <dbReference type="NCBI Taxonomy" id="231049"/>
    <lineage>
        <taxon>Bacteria</taxon>
        <taxon>Bacillati</taxon>
        <taxon>Bacillota</taxon>
        <taxon>Bacilli</taxon>
        <taxon>Lactobacillales</taxon>
        <taxon>Lactobacillaceae</taxon>
        <taxon>Furfurilactobacillus</taxon>
    </lineage>
</organism>
<name>A0A7C9NAV3_9LACO</name>
<dbReference type="Pfam" id="PF19258">
    <property type="entry name" value="KxYKxGKxW_sig"/>
    <property type="match status" value="1"/>
</dbReference>
<dbReference type="NCBIfam" id="TIGR03715">
    <property type="entry name" value="KxYKxGKxW"/>
    <property type="match status" value="1"/>
</dbReference>
<accession>A0A7C9NAV3</accession>
<feature type="region of interest" description="Disordered" evidence="2">
    <location>
        <begin position="107"/>
        <end position="146"/>
    </location>
</feature>
<protein>
    <recommendedName>
        <fullName evidence="5">KxYKxGKxW signal peptide domain-containing protein</fullName>
    </recommendedName>
</protein>